<organism evidence="3 4">
    <name type="scientific">Streptomyces heliomycini</name>
    <dbReference type="NCBI Taxonomy" id="284032"/>
    <lineage>
        <taxon>Bacteria</taxon>
        <taxon>Bacillati</taxon>
        <taxon>Actinomycetota</taxon>
        <taxon>Actinomycetes</taxon>
        <taxon>Kitasatosporales</taxon>
        <taxon>Streptomycetaceae</taxon>
        <taxon>Streptomyces</taxon>
    </lineage>
</organism>
<evidence type="ECO:0000256" key="2">
    <source>
        <dbReference type="SAM" id="SignalP"/>
    </source>
</evidence>
<dbReference type="Proteomes" id="UP001589753">
    <property type="component" value="Unassembled WGS sequence"/>
</dbReference>
<reference evidence="3 4" key="1">
    <citation type="submission" date="2024-09" db="EMBL/GenBank/DDBJ databases">
        <authorList>
            <person name="Sun Q."/>
            <person name="Mori K."/>
        </authorList>
    </citation>
    <scope>NUCLEOTIDE SEQUENCE [LARGE SCALE GENOMIC DNA]</scope>
    <source>
        <strain evidence="3 4">JCM 9767</strain>
    </source>
</reference>
<feature type="chain" id="PRO_5045494419" evidence="2">
    <location>
        <begin position="22"/>
        <end position="209"/>
    </location>
</feature>
<name>A0ABV5L989_9ACTN</name>
<gene>
    <name evidence="3" type="ORF">ACFFUA_14855</name>
</gene>
<feature type="compositionally biased region" description="Basic and acidic residues" evidence="1">
    <location>
        <begin position="119"/>
        <end position="130"/>
    </location>
</feature>
<feature type="signal peptide" evidence="2">
    <location>
        <begin position="1"/>
        <end position="21"/>
    </location>
</feature>
<dbReference type="EMBL" id="JBHMDI010000032">
    <property type="protein sequence ID" value="MFB9348725.1"/>
    <property type="molecule type" value="Genomic_DNA"/>
</dbReference>
<keyword evidence="2" id="KW-0732">Signal</keyword>
<protein>
    <submittedName>
        <fullName evidence="3">Uncharacterized protein</fullName>
    </submittedName>
</protein>
<keyword evidence="4" id="KW-1185">Reference proteome</keyword>
<comment type="caution">
    <text evidence="3">The sequence shown here is derived from an EMBL/GenBank/DDBJ whole genome shotgun (WGS) entry which is preliminary data.</text>
</comment>
<accession>A0ABV5L989</accession>
<sequence length="209" mass="21786">MRRRTPPAGALLGTAAAPALAAAPGPSVTRTGSTTLDSRAVFSVSHDGPVSDNAFRKNGLLTHKGHQHAARCTADRGVVGRRALGTNTWRTVRAGHAFPVRRTAAGTRRKTGIPVPLDSGRRTEPAPDRYGDARAVFPYGRIAAASAAFGHTDQKPLYDGAGPNASGEVVTDGTRVPQDGVLPVVHQEKSTGRTPSPLRVVDSGLPARP</sequence>
<evidence type="ECO:0000256" key="1">
    <source>
        <dbReference type="SAM" id="MobiDB-lite"/>
    </source>
</evidence>
<evidence type="ECO:0000313" key="3">
    <source>
        <dbReference type="EMBL" id="MFB9348725.1"/>
    </source>
</evidence>
<feature type="region of interest" description="Disordered" evidence="1">
    <location>
        <begin position="187"/>
        <end position="209"/>
    </location>
</feature>
<feature type="region of interest" description="Disordered" evidence="1">
    <location>
        <begin position="158"/>
        <end position="177"/>
    </location>
</feature>
<feature type="region of interest" description="Disordered" evidence="1">
    <location>
        <begin position="105"/>
        <end position="130"/>
    </location>
</feature>
<evidence type="ECO:0000313" key="4">
    <source>
        <dbReference type="Proteomes" id="UP001589753"/>
    </source>
</evidence>
<proteinExistence type="predicted"/>
<dbReference type="RefSeq" id="WP_030821433.1">
    <property type="nucleotide sequence ID" value="NZ_JBHMDI010000032.1"/>
</dbReference>